<protein>
    <recommendedName>
        <fullName evidence="5">PDZ domain-containing protein</fullName>
    </recommendedName>
</protein>
<dbReference type="InterPro" id="IPR016181">
    <property type="entry name" value="Acyl_CoA_acyltransferase"/>
</dbReference>
<dbReference type="EMBL" id="CAJNOO010001202">
    <property type="protein sequence ID" value="CAF1114219.1"/>
    <property type="molecule type" value="Genomic_DNA"/>
</dbReference>
<dbReference type="AlphaFoldDB" id="A0A814Q3H5"/>
<dbReference type="SUPFAM" id="SSF50156">
    <property type="entry name" value="PDZ domain-like"/>
    <property type="match status" value="1"/>
</dbReference>
<dbReference type="GO" id="GO:0005634">
    <property type="term" value="C:nucleus"/>
    <property type="evidence" value="ECO:0007669"/>
    <property type="project" value="TreeGrafter"/>
</dbReference>
<reference evidence="3" key="1">
    <citation type="submission" date="2021-02" db="EMBL/GenBank/DDBJ databases">
        <authorList>
            <person name="Nowell W R."/>
        </authorList>
    </citation>
    <scope>NUCLEOTIDE SEQUENCE</scope>
</reference>
<dbReference type="SMART" id="SM00228">
    <property type="entry name" value="PDZ"/>
    <property type="match status" value="1"/>
</dbReference>
<dbReference type="InterPro" id="IPR000008">
    <property type="entry name" value="C2_dom"/>
</dbReference>
<dbReference type="SUPFAM" id="SSF55729">
    <property type="entry name" value="Acyl-CoA N-acyltransferases (Nat)"/>
    <property type="match status" value="1"/>
</dbReference>
<feature type="domain" description="C2" evidence="1">
    <location>
        <begin position="494"/>
        <end position="609"/>
    </location>
</feature>
<dbReference type="GO" id="GO:0005886">
    <property type="term" value="C:plasma membrane"/>
    <property type="evidence" value="ECO:0007669"/>
    <property type="project" value="TreeGrafter"/>
</dbReference>
<dbReference type="SUPFAM" id="SSF49562">
    <property type="entry name" value="C2 domain (Calcium/lipid-binding domain, CaLB)"/>
    <property type="match status" value="1"/>
</dbReference>
<dbReference type="PANTHER" id="PTHR46848">
    <property type="entry name" value="REGULATOR OF G-PROTEIN SIGNALING 3"/>
    <property type="match status" value="1"/>
</dbReference>
<comment type="caution">
    <text evidence="3">The sequence shown here is derived from an EMBL/GenBank/DDBJ whole genome shotgun (WGS) entry which is preliminary data.</text>
</comment>
<dbReference type="InterPro" id="IPR036034">
    <property type="entry name" value="PDZ_sf"/>
</dbReference>
<evidence type="ECO:0008006" key="5">
    <source>
        <dbReference type="Google" id="ProtNLM"/>
    </source>
</evidence>
<dbReference type="Proteomes" id="UP000663882">
    <property type="component" value="Unassembled WGS sequence"/>
</dbReference>
<evidence type="ECO:0000259" key="1">
    <source>
        <dbReference type="PROSITE" id="PS50004"/>
    </source>
</evidence>
<proteinExistence type="predicted"/>
<dbReference type="InterPro" id="IPR035892">
    <property type="entry name" value="C2_domain_sf"/>
</dbReference>
<dbReference type="Pfam" id="PF00168">
    <property type="entry name" value="C2"/>
    <property type="match status" value="1"/>
</dbReference>
<name>A0A814Q3H5_9BILA</name>
<dbReference type="Gene3D" id="3.40.630.30">
    <property type="match status" value="1"/>
</dbReference>
<accession>A0A814Q3H5</accession>
<dbReference type="OrthoDB" id="10061051at2759"/>
<dbReference type="PROSITE" id="PS50004">
    <property type="entry name" value="C2"/>
    <property type="match status" value="1"/>
</dbReference>
<dbReference type="PROSITE" id="PS50106">
    <property type="entry name" value="PDZ"/>
    <property type="match status" value="1"/>
</dbReference>
<gene>
    <name evidence="3" type="ORF">RFH988_LOCUS19999</name>
</gene>
<evidence type="ECO:0000259" key="2">
    <source>
        <dbReference type="PROSITE" id="PS50106"/>
    </source>
</evidence>
<evidence type="ECO:0000313" key="4">
    <source>
        <dbReference type="Proteomes" id="UP000663882"/>
    </source>
</evidence>
<evidence type="ECO:0000313" key="3">
    <source>
        <dbReference type="EMBL" id="CAF1114219.1"/>
    </source>
</evidence>
<dbReference type="Gene3D" id="2.30.42.10">
    <property type="match status" value="1"/>
</dbReference>
<dbReference type="InterPro" id="IPR001478">
    <property type="entry name" value="PDZ"/>
</dbReference>
<organism evidence="3 4">
    <name type="scientific">Rotaria sordida</name>
    <dbReference type="NCBI Taxonomy" id="392033"/>
    <lineage>
        <taxon>Eukaryota</taxon>
        <taxon>Metazoa</taxon>
        <taxon>Spiralia</taxon>
        <taxon>Gnathifera</taxon>
        <taxon>Rotifera</taxon>
        <taxon>Eurotatoria</taxon>
        <taxon>Bdelloidea</taxon>
        <taxon>Philodinida</taxon>
        <taxon>Philodinidae</taxon>
        <taxon>Rotaria</taxon>
    </lineage>
</organism>
<feature type="domain" description="PDZ" evidence="2">
    <location>
        <begin position="646"/>
        <end position="724"/>
    </location>
</feature>
<dbReference type="PANTHER" id="PTHR46848:SF1">
    <property type="entry name" value="REGULATOR OF G-PROTEIN SIGNALING 3"/>
    <property type="match status" value="1"/>
</dbReference>
<dbReference type="Pfam" id="PF00595">
    <property type="entry name" value="PDZ"/>
    <property type="match status" value="1"/>
</dbReference>
<sequence>MTGDAALQLMMAYEKGQLDNITSIVLRVARPTRRIPILINQWDDTEAIVFLTIIHNFDTTIAGVIKGIWSRILRRTLGSQNCIPCFRPLVLRLGLLGYHWPFRTGIFFTTYHHDIVAQAANVLQSIVEWNNMQKSNLHCDVLLLPALSTEPVAKAIYNAGFFPMPLPPTHLLDLRPHHGKTWNEYMKTLKRTNRRPYLQQFLNKGGIIEEVHDLSSIEVSTMICRQWENIARFRQEKNEPPTLVRPSVQFIAAIGHVMTESYRSAIFLRFNNEVIASSVIFKFPNKLLTTDIHGLTHEKARPMKAYFVMLQWVIKEALDKKYDFVDFGPTTPEPKIDLGCIQIPMEAGGYCGNPIIAFGIKKCGGLVDTVHMKKNPSQQATHEHKRFKIKTSSLTTSTQQLVASDLTHQIISNDSYVAQAQDSSERQHSTSAILQLDHINRNTMNYSPQNDINRKENLFESPNFIHFINKTLEYPRIATTRKLINMNEQKKRLTLGIIQLSLITSDNHLTLKVLQVKGIYSCLSNIFIKMTLIPDRKPLECHTRFVPNINGSGIFNEKFTFEINNDDIHKRLCFSIYNYQQEINQINFQGCLSFGIKNTLKKQKIRGWFYLLPEDIGELRHKQVSNHDEKQVTKINRDIADLEEHQFIILRGKNNSFGFTVVGDSPTFIGKVSENSSAAQCGLKSGDYIVKINGQNVSRAQQRTVSNLIKHVKHSITLDIHRYPSVPLNRDFFSLVSSTDTLSTEDSSTCSDLSIPYYNKNCLPLSSSSSNRQFVDLAQLGHYIEPKPFIRQTTINTGKSFYPITNSSMLAVKGSPTNTFV</sequence>
<dbReference type="Gene3D" id="2.60.40.150">
    <property type="entry name" value="C2 domain"/>
    <property type="match status" value="1"/>
</dbReference>
<dbReference type="SMART" id="SM00239">
    <property type="entry name" value="C2"/>
    <property type="match status" value="1"/>
</dbReference>